<dbReference type="Gene3D" id="3.40.50.1980">
    <property type="entry name" value="Nitrogenase molybdenum iron protein domain"/>
    <property type="match status" value="2"/>
</dbReference>
<gene>
    <name evidence="18" type="ORF">TSACC_21292</name>
</gene>
<evidence type="ECO:0000256" key="14">
    <source>
        <dbReference type="ARBA" id="ARBA00047967"/>
    </source>
</evidence>
<evidence type="ECO:0000256" key="16">
    <source>
        <dbReference type="RuleBase" id="RU004022"/>
    </source>
</evidence>
<keyword evidence="6" id="KW-0500">Molybdenum</keyword>
<organism evidence="18 19">
    <name type="scientific">Terrimicrobium sacchariphilum</name>
    <dbReference type="NCBI Taxonomy" id="690879"/>
    <lineage>
        <taxon>Bacteria</taxon>
        <taxon>Pseudomonadati</taxon>
        <taxon>Verrucomicrobiota</taxon>
        <taxon>Terrimicrobiia</taxon>
        <taxon>Terrimicrobiales</taxon>
        <taxon>Terrimicrobiaceae</taxon>
        <taxon>Terrimicrobium</taxon>
    </lineage>
</organism>
<keyword evidence="7 16" id="KW-0479">Metal-binding</keyword>
<evidence type="ECO:0000256" key="1">
    <source>
        <dbReference type="ARBA" id="ARBA00001919"/>
    </source>
</evidence>
<dbReference type="AlphaFoldDB" id="A0A146G5L0"/>
<dbReference type="GO" id="GO:0016612">
    <property type="term" value="C:molybdenum-iron nitrogenase complex"/>
    <property type="evidence" value="ECO:0007669"/>
    <property type="project" value="UniProtKB-UniRule"/>
</dbReference>
<dbReference type="PANTHER" id="PTHR43457:SF1">
    <property type="entry name" value="NITROGENASE MOLYBDENUM-IRON PROTEIN ALPHA CHAIN"/>
    <property type="match status" value="1"/>
</dbReference>
<dbReference type="InterPro" id="IPR000318">
    <property type="entry name" value="Nase_comp1_CS"/>
</dbReference>
<dbReference type="Proteomes" id="UP000076023">
    <property type="component" value="Unassembled WGS sequence"/>
</dbReference>
<dbReference type="PROSITE" id="PS00699">
    <property type="entry name" value="NITROGENASE_1_1"/>
    <property type="match status" value="1"/>
</dbReference>
<dbReference type="STRING" id="690879.TSACC_21292"/>
<comment type="cofactor">
    <cofactor evidence="1">
        <name>[8Fe-7S] cluster</name>
        <dbReference type="ChEBI" id="CHEBI:21143"/>
    </cofactor>
</comment>
<evidence type="ECO:0000313" key="18">
    <source>
        <dbReference type="EMBL" id="GAT32890.1"/>
    </source>
</evidence>
<protein>
    <recommendedName>
        <fullName evidence="16">Nitrogenase protein alpha chain</fullName>
        <ecNumber evidence="16">1.18.6.1</ecNumber>
    </recommendedName>
</protein>
<dbReference type="GO" id="GO:0051536">
    <property type="term" value="F:iron-sulfur cluster binding"/>
    <property type="evidence" value="ECO:0007669"/>
    <property type="project" value="UniProtKB-KW"/>
</dbReference>
<evidence type="ECO:0000256" key="8">
    <source>
        <dbReference type="ARBA" id="ARBA00022741"/>
    </source>
</evidence>
<dbReference type="InterPro" id="IPR010143">
    <property type="entry name" value="Nase_comp1_asu"/>
</dbReference>
<dbReference type="EC" id="1.18.6.1" evidence="16"/>
<dbReference type="NCBIfam" id="TIGR01282">
    <property type="entry name" value="nifD"/>
    <property type="match status" value="1"/>
</dbReference>
<evidence type="ECO:0000313" key="19">
    <source>
        <dbReference type="Proteomes" id="UP000076023"/>
    </source>
</evidence>
<accession>A0A146G5L0</accession>
<evidence type="ECO:0000256" key="2">
    <source>
        <dbReference type="ARBA" id="ARBA00001969"/>
    </source>
</evidence>
<dbReference type="Pfam" id="PF00148">
    <property type="entry name" value="Oxidored_nitro"/>
    <property type="match status" value="1"/>
</dbReference>
<evidence type="ECO:0000256" key="9">
    <source>
        <dbReference type="ARBA" id="ARBA00022840"/>
    </source>
</evidence>
<dbReference type="GO" id="GO:0016163">
    <property type="term" value="F:nitrogenase activity"/>
    <property type="evidence" value="ECO:0007669"/>
    <property type="project" value="UniProtKB-UniRule"/>
</dbReference>
<evidence type="ECO:0000256" key="10">
    <source>
        <dbReference type="ARBA" id="ARBA00023002"/>
    </source>
</evidence>
<keyword evidence="9" id="KW-0067">ATP-binding</keyword>
<evidence type="ECO:0000256" key="12">
    <source>
        <dbReference type="ARBA" id="ARBA00023014"/>
    </source>
</evidence>
<comment type="catalytic activity">
    <reaction evidence="14 16">
        <text>N2 + 8 reduced [2Fe-2S]-[ferredoxin] + 16 ATP + 16 H2O = H2 + 8 oxidized [2Fe-2S]-[ferredoxin] + 2 NH4(+) + 16 ADP + 16 phosphate + 6 H(+)</text>
        <dbReference type="Rhea" id="RHEA:21448"/>
        <dbReference type="Rhea" id="RHEA-COMP:10000"/>
        <dbReference type="Rhea" id="RHEA-COMP:10001"/>
        <dbReference type="ChEBI" id="CHEBI:15377"/>
        <dbReference type="ChEBI" id="CHEBI:15378"/>
        <dbReference type="ChEBI" id="CHEBI:17997"/>
        <dbReference type="ChEBI" id="CHEBI:18276"/>
        <dbReference type="ChEBI" id="CHEBI:28938"/>
        <dbReference type="ChEBI" id="CHEBI:30616"/>
        <dbReference type="ChEBI" id="CHEBI:33737"/>
        <dbReference type="ChEBI" id="CHEBI:33738"/>
        <dbReference type="ChEBI" id="CHEBI:43474"/>
        <dbReference type="ChEBI" id="CHEBI:456216"/>
        <dbReference type="EC" id="1.18.6.1"/>
    </reaction>
</comment>
<dbReference type="GO" id="GO:0005524">
    <property type="term" value="F:ATP binding"/>
    <property type="evidence" value="ECO:0007669"/>
    <property type="project" value="UniProtKB-KW"/>
</dbReference>
<keyword evidence="8" id="KW-0547">Nucleotide-binding</keyword>
<keyword evidence="19" id="KW-1185">Reference proteome</keyword>
<evidence type="ECO:0000256" key="6">
    <source>
        <dbReference type="ARBA" id="ARBA00022505"/>
    </source>
</evidence>
<keyword evidence="10 16" id="KW-0560">Oxidoreductase</keyword>
<dbReference type="PROSITE" id="PS00090">
    <property type="entry name" value="NITROGENASE_1_2"/>
    <property type="match status" value="1"/>
</dbReference>
<dbReference type="GO" id="GO:0046872">
    <property type="term" value="F:metal ion binding"/>
    <property type="evidence" value="ECO:0007669"/>
    <property type="project" value="UniProtKB-KW"/>
</dbReference>
<proteinExistence type="inferred from homology"/>
<evidence type="ECO:0000256" key="11">
    <source>
        <dbReference type="ARBA" id="ARBA00023004"/>
    </source>
</evidence>
<dbReference type="EMBL" id="BDCO01000002">
    <property type="protein sequence ID" value="GAT32890.1"/>
    <property type="molecule type" value="Genomic_DNA"/>
</dbReference>
<dbReference type="SUPFAM" id="SSF53807">
    <property type="entry name" value="Helical backbone' metal receptor"/>
    <property type="match status" value="1"/>
</dbReference>
<comment type="cofactor">
    <cofactor evidence="2">
        <name>[7Fe-Mo-9S-C-homocitryl] cluster</name>
        <dbReference type="ChEBI" id="CHEBI:30409"/>
    </cofactor>
</comment>
<evidence type="ECO:0000256" key="3">
    <source>
        <dbReference type="ARBA" id="ARBA00002621"/>
    </source>
</evidence>
<sequence>MSTEATIPTGTIEEVEGVTPDALREQMLKGLPSKTLRKRAKQIVPNDPETPPEIGANSRTIPGIITQRGCTYAGCRGVVIGPIHDILHITHGPVGCGYYSWMTRRNLARVPEGQTNYMQYCMTTDMQEDHIVFGGEKRLAEAIREAYRLFKPKAISVYATCPVGLIGDDIHSVCRQAKEELGINVFGFSCEGYKGVSQSAGHHIANNGVFKHMIGLDDTPNDAKYKINILGEYNIGGDAWAIDELLKKCGITILATLSGGVSYDEIINCHQADLNVVMCHRSINYMAEMMETKFGIPWFKVNFIGADSTAKSLRKIAKYFDDKELMDRVEEVIAAELAVLRPIQAEIKAKHQGKKAAIFVGGSRAHHYQDLFGDIGIETVSAGYEFAHRDDYEGRDVLPNIKIDADSRNIEELDVEPDETRFRPRISPEAKQKLIDAGFAFSDYLGMMREMKKRALVIDDISHHELEHLIKTWKPDIIGSGIKDKFIIEKMGVPCKQLHSYDYGGPYASFAGAINFYKEIDRMLSTKVWSYVVPPWVKDRKAAAPEAPAEEQKAA</sequence>
<comment type="function">
    <text evidence="3">This molybdenum-iron protein is part of the nitrogenase complex that catalyzes the key enzymatic reactions in nitrogen fixation.</text>
</comment>
<keyword evidence="11 16" id="KW-0408">Iron</keyword>
<name>A0A146G5L0_TERSA</name>
<comment type="caution">
    <text evidence="18">The sequence shown here is derived from an EMBL/GenBank/DDBJ whole genome shotgun (WGS) entry which is preliminary data.</text>
</comment>
<reference evidence="19" key="1">
    <citation type="journal article" date="2017" name="Genome Announc.">
        <title>Draft Genome Sequence of Terrimicrobium sacchariphilum NM-5T, a Facultative Anaerobic Soil Bacterium of the Class Spartobacteria.</title>
        <authorList>
            <person name="Qiu Y.L."/>
            <person name="Tourlousse D.M."/>
            <person name="Matsuura N."/>
            <person name="Ohashi A."/>
            <person name="Sekiguchi Y."/>
        </authorList>
    </citation>
    <scope>NUCLEOTIDE SEQUENCE [LARGE SCALE GENOMIC DNA]</scope>
    <source>
        <strain evidence="19">NM-5</strain>
    </source>
</reference>
<evidence type="ECO:0000256" key="7">
    <source>
        <dbReference type="ARBA" id="ARBA00022723"/>
    </source>
</evidence>
<dbReference type="Gene3D" id="3.40.50.12380">
    <property type="entry name" value="Nitrogenase MoFe cofactor biosynthesis protein NifE, C-terminal"/>
    <property type="match status" value="1"/>
</dbReference>
<evidence type="ECO:0000256" key="5">
    <source>
        <dbReference type="ARBA" id="ARBA00011462"/>
    </source>
</evidence>
<dbReference type="OrthoDB" id="9767044at2"/>
<dbReference type="InterPro" id="IPR005972">
    <property type="entry name" value="Nase_Mo-Fe_asu"/>
</dbReference>
<evidence type="ECO:0000259" key="17">
    <source>
        <dbReference type="Pfam" id="PF00148"/>
    </source>
</evidence>
<keyword evidence="13 15" id="KW-0535">Nitrogen fixation</keyword>
<comment type="subunit">
    <text evidence="5">Tetramer of two alpha and two beta chains. Forms complex with the iron protein (nitrogenase component 2).</text>
</comment>
<dbReference type="InParanoid" id="A0A146G5L0"/>
<comment type="similarity">
    <text evidence="4 15">Belongs to the NifD/NifK/NifE/NifN family.</text>
</comment>
<dbReference type="PANTHER" id="PTHR43457">
    <property type="entry name" value="NITROGENASE MOLYBDENUM-IRON PROTEIN ALPHA CHAIN"/>
    <property type="match status" value="1"/>
</dbReference>
<dbReference type="NCBIfam" id="TIGR01862">
    <property type="entry name" value="N2-ase-Ialpha"/>
    <property type="match status" value="1"/>
</dbReference>
<keyword evidence="12" id="KW-0411">Iron-sulfur</keyword>
<evidence type="ECO:0000256" key="13">
    <source>
        <dbReference type="ARBA" id="ARBA00023231"/>
    </source>
</evidence>
<feature type="domain" description="Nitrogenase/oxidoreductase component 1" evidence="17">
    <location>
        <begin position="70"/>
        <end position="524"/>
    </location>
</feature>
<evidence type="ECO:0000256" key="4">
    <source>
        <dbReference type="ARBA" id="ARBA00011002"/>
    </source>
</evidence>
<evidence type="ECO:0000256" key="15">
    <source>
        <dbReference type="RuleBase" id="RU004021"/>
    </source>
</evidence>
<dbReference type="InterPro" id="IPR000510">
    <property type="entry name" value="Nase/OxRdtase_comp1"/>
</dbReference>